<dbReference type="Proteomes" id="UP000015454">
    <property type="component" value="Unassembled WGS sequence"/>
</dbReference>
<organism evidence="1 2">
    <name type="scientific">Leptospira broomii serovar Hurstbridge str. 5399</name>
    <dbReference type="NCBI Taxonomy" id="1049789"/>
    <lineage>
        <taxon>Bacteria</taxon>
        <taxon>Pseudomonadati</taxon>
        <taxon>Spirochaetota</taxon>
        <taxon>Spirochaetia</taxon>
        <taxon>Leptospirales</taxon>
        <taxon>Leptospiraceae</taxon>
        <taxon>Leptospira</taxon>
    </lineage>
</organism>
<name>T0FCT7_9LEPT</name>
<sequence>MRLFYRTNSSEFFAKKKHRPGFMSTKKLINIIVFYEKRDILSNEYMSLSKK</sequence>
<dbReference type="STRING" id="1049789.LEP1GSC050_2964"/>
<evidence type="ECO:0000313" key="2">
    <source>
        <dbReference type="Proteomes" id="UP000015454"/>
    </source>
</evidence>
<reference evidence="1" key="1">
    <citation type="submission" date="2013-05" db="EMBL/GenBank/DDBJ databases">
        <authorList>
            <person name="Harkins D.M."/>
            <person name="Durkin A.S."/>
            <person name="Brinkac L.M."/>
            <person name="Haft D.H."/>
            <person name="Selengut J.D."/>
            <person name="Sanka R."/>
            <person name="DePew J."/>
            <person name="Purushe J."/>
            <person name="Hartskeerl R.A."/>
            <person name="Ahmed A."/>
            <person name="van der Linden H."/>
            <person name="Goris M.G.A."/>
            <person name="Vinetz J.M."/>
            <person name="Sutton G.G."/>
            <person name="Nierman W.C."/>
            <person name="Fouts D.E."/>
        </authorList>
    </citation>
    <scope>NUCLEOTIDE SEQUENCE [LARGE SCALE GENOMIC DNA]</scope>
    <source>
        <strain evidence="1">5399</strain>
    </source>
</reference>
<dbReference type="EMBL" id="AHMO02000008">
    <property type="protein sequence ID" value="EQA45676.1"/>
    <property type="molecule type" value="Genomic_DNA"/>
</dbReference>
<dbReference type="AlphaFoldDB" id="T0FCT7"/>
<comment type="caution">
    <text evidence="1">The sequence shown here is derived from an EMBL/GenBank/DDBJ whole genome shotgun (WGS) entry which is preliminary data.</text>
</comment>
<evidence type="ECO:0000313" key="1">
    <source>
        <dbReference type="EMBL" id="EQA45676.1"/>
    </source>
</evidence>
<proteinExistence type="predicted"/>
<keyword evidence="2" id="KW-1185">Reference proteome</keyword>
<accession>T0FCT7</accession>
<gene>
    <name evidence="1" type="ORF">LEP1GSC050_2964</name>
</gene>
<protein>
    <submittedName>
        <fullName evidence="1">Uncharacterized protein</fullName>
    </submittedName>
</protein>